<dbReference type="FunFam" id="1.10.1200.10:FF:000005">
    <property type="entry name" value="Nonribosomal peptide synthetase 1"/>
    <property type="match status" value="2"/>
</dbReference>
<dbReference type="CDD" id="cd12117">
    <property type="entry name" value="A_NRPS_Srf_like"/>
    <property type="match status" value="1"/>
</dbReference>
<dbReference type="Gene3D" id="3.30.559.30">
    <property type="entry name" value="Nonribosomal peptide synthetase, condensation domain"/>
    <property type="match status" value="1"/>
</dbReference>
<dbReference type="Gene3D" id="2.30.38.10">
    <property type="entry name" value="Luciferase, Domain 3"/>
    <property type="match status" value="2"/>
</dbReference>
<dbReference type="InterPro" id="IPR020802">
    <property type="entry name" value="TesA-like"/>
</dbReference>
<comment type="cofactor">
    <cofactor evidence="1">
        <name>pantetheine 4'-phosphate</name>
        <dbReference type="ChEBI" id="CHEBI:47942"/>
    </cofactor>
</comment>
<dbReference type="PROSITE" id="PS00455">
    <property type="entry name" value="AMP_BINDING"/>
    <property type="match status" value="2"/>
</dbReference>
<dbReference type="InterPro" id="IPR010071">
    <property type="entry name" value="AA_adenyl_dom"/>
</dbReference>
<evidence type="ECO:0000256" key="6">
    <source>
        <dbReference type="SAM" id="MobiDB-lite"/>
    </source>
</evidence>
<dbReference type="GO" id="GO:0005829">
    <property type="term" value="C:cytosol"/>
    <property type="evidence" value="ECO:0007669"/>
    <property type="project" value="TreeGrafter"/>
</dbReference>
<evidence type="ECO:0000259" key="7">
    <source>
        <dbReference type="PROSITE" id="PS50075"/>
    </source>
</evidence>
<dbReference type="InterPro" id="IPR020845">
    <property type="entry name" value="AMP-binding_CS"/>
</dbReference>
<dbReference type="FunFam" id="3.40.50.12780:FF:000012">
    <property type="entry name" value="Non-ribosomal peptide synthetase"/>
    <property type="match status" value="2"/>
</dbReference>
<dbReference type="PROSITE" id="PS00012">
    <property type="entry name" value="PHOSPHOPANTETHEINE"/>
    <property type="match status" value="2"/>
</dbReference>
<accession>A0A543CUI1</accession>
<keyword evidence="9" id="KW-1185">Reference proteome</keyword>
<dbReference type="RefSeq" id="WP_141960548.1">
    <property type="nucleotide sequence ID" value="NZ_VFOZ01000001.1"/>
</dbReference>
<proteinExistence type="inferred from homology"/>
<dbReference type="Gene3D" id="3.40.50.980">
    <property type="match status" value="4"/>
</dbReference>
<dbReference type="FunFam" id="3.30.300.30:FF:000010">
    <property type="entry name" value="Enterobactin synthetase component F"/>
    <property type="match status" value="2"/>
</dbReference>
<organism evidence="8 9">
    <name type="scientific">Actinoallomurus bryophytorum</name>
    <dbReference type="NCBI Taxonomy" id="1490222"/>
    <lineage>
        <taxon>Bacteria</taxon>
        <taxon>Bacillati</taxon>
        <taxon>Actinomycetota</taxon>
        <taxon>Actinomycetes</taxon>
        <taxon>Streptosporangiales</taxon>
        <taxon>Thermomonosporaceae</taxon>
        <taxon>Actinoallomurus</taxon>
    </lineage>
</organism>
<dbReference type="InterPro" id="IPR025110">
    <property type="entry name" value="AMP-bd_C"/>
</dbReference>
<dbReference type="Pfam" id="PF13193">
    <property type="entry name" value="AMP-binding_C"/>
    <property type="match status" value="2"/>
</dbReference>
<sequence length="1908" mass="206967">MTAGGNRRAVPGERDDSGDAVRLRADGTLPGLFERQVGAAPDAPAVVFGDTTLTYAELNARANRLAHHLIGLGAGPEKIVALALPRSVELVTAVLAVAKTGAAYLPVDLQYPPHRIEQMLRGTCTLLLSMKDAAGGPAETPCLLLDDPDVVRALDACPPTNVAQRGRPLSPQHPAYVVYTSGSTGRPKGVMVPHDAIVSRLSWMQGEYALRSSDRVLHKASVSVDVAVWEVFWPLVAGAVLVVAEPGGHRDPAYLTSLIRREHVTTAHFVPSMLDAFVRTPEIAGCTSLRRVLCGGETLPGGLAERFRAVSDADLHHLYGLTETVVDVTSWKCTPSDGPRVPIGRPIRDTHVYVLDDRLRLVPPGVAGELYVAGAGLARGYLGRPAVTAERFLACPYEGPGERMYRTGDVARWNAGGNLEFIGRTDDQVKIRGYRVELREIQAALTAQRGITQAAVTVREDHPGDRQLIGYVVTDETTDPARLRRTLARTLPDHMTPAAIVVLDALPLTPNGKLDRAALPAPGYATTDRSSRTPHEEILARLFAETLHLDRVGIDDGFFDLGGHSLLATRLISRIRTTLGIEVPIRALFETPTVAGLARDLAYAGNARPVLTAGSRPDVIPLSSSQQRLWFLNRLEGPSATYNMPVALRLSGELDTGALAAALADVTGRHETLRTVFPETGGAPRQVVLPPQAARPRLHGVHVTEAGLPEALTEAAAPGFDLTREPPLRAHLLTLAAGHEPRHVLLLVLHHIAADGWSMTPLTHDLATAYQARRTGRPPQWTPLPVQYADYALWQRELLGSRTDPDSVLSEQLGYWTTAFHEIPDQLQLPTDHPRPSVATHRGATVPFDISAHLHDRLLRLAQRNNATLFMVLHAAYATLLTRLGAGTDIPVGVPIAGRTDDALDPLIGFFVNTLVLRTGTAGNPTFAQLIRQTRETTLRAYQNQDLPLEQLIEAISPARSTAYNPLFQVMFALDNNATAHFELPGLSITEQRVDMGIAKFDLFLNLAEGPGPDGTPSGISGAFEYATDLFDRHTVEAMAQRLERILEQIASDSDVPIGDLDILTPSERHRLLHEWNDTTRPVADTALPELFEAQVARTPDAPAVVSDDTTLTYAELNAHANRLAHHLIERGAGPEKIVALALPRSVRLVIAVLAVTKTGAAYLPVDLRYPEARMRLVIEQTDARLLVTDRATIARVPSDRADVVVVDDERAESGADPRVPVHGDQLAYVVFTSGSTGAPKGVAATHADVVALAADRCWRNGAHERILLHSPPNFDASTYELWVPLLSGGQVVVAPPGDLEPATLARVVRRHQVTALWLTAGLFMLMAERPECLAGVREAWIGGDVVPPPTVRRVMDACPGTVVVDVYGPTEITAFATRFYVRHRDDLRSALPIGRPLDNTRVYVLDDRLRPVPPGVSGELYIAGAGLARGYLDRPALTAERFLACPYGGSGERMYRTGDLARWNAGGNLEFIGRTDHQVKVRGYRIELGEIQTALTAQPGVAQAAIAVREDHPGDQRLTAYVVTDETTDPARLRQNLAQILPDYMTPAAIVVLDAFPLTPNGKIDREALPAPEFVTTDRHSRTPHEETLAHLFAETLHLDRIGIDDDFFDLGGHSLLATRLISRIRTTLGVELPIRALFETPTIAGLARNLEGTGPKDALSVVLPLRSRGIRPPLFCVHPAGGLSWSYAGLIQHLGADQPIIGLQAPSVTCPGRPALSVRRLAAEHLEQIRAIQPTGPYALLGWSIGGLLVHEIAAELQDLGEHVSLLGLLDAYPGYRPERARSEEEILAQFADQFGIAGTELDRDAILAATGGSLTHFDRPTAQAILDTYINLSRRAFDHVPRPFQGDALLFVAKLDGEQERRVAATRPYITGEVIRHDVNARHASMTDPGPLREIGSVLARHLGR</sequence>
<dbReference type="CDD" id="cd17646">
    <property type="entry name" value="A_NRPS_AB3403-like"/>
    <property type="match status" value="1"/>
</dbReference>
<comment type="similarity">
    <text evidence="2">Belongs to the ATP-dependent AMP-binding enzyme family.</text>
</comment>
<dbReference type="SUPFAM" id="SSF47336">
    <property type="entry name" value="ACP-like"/>
    <property type="match status" value="2"/>
</dbReference>
<dbReference type="NCBIfam" id="NF003417">
    <property type="entry name" value="PRK04813.1"/>
    <property type="match status" value="2"/>
</dbReference>
<dbReference type="InterPro" id="IPR006162">
    <property type="entry name" value="Ppantetheine_attach_site"/>
</dbReference>
<dbReference type="Pfam" id="PF00668">
    <property type="entry name" value="Condensation"/>
    <property type="match status" value="1"/>
</dbReference>
<dbReference type="FunFam" id="3.40.50.980:FF:000001">
    <property type="entry name" value="Non-ribosomal peptide synthetase"/>
    <property type="match status" value="1"/>
</dbReference>
<feature type="compositionally biased region" description="Basic and acidic residues" evidence="6">
    <location>
        <begin position="10"/>
        <end position="21"/>
    </location>
</feature>
<keyword evidence="5" id="KW-0436">Ligase</keyword>
<dbReference type="Pfam" id="PF00550">
    <property type="entry name" value="PP-binding"/>
    <property type="match status" value="2"/>
</dbReference>
<dbReference type="EMBL" id="VFOZ01000001">
    <property type="protein sequence ID" value="TQM00763.1"/>
    <property type="molecule type" value="Genomic_DNA"/>
</dbReference>
<dbReference type="InterPro" id="IPR029058">
    <property type="entry name" value="AB_hydrolase_fold"/>
</dbReference>
<dbReference type="InterPro" id="IPR001242">
    <property type="entry name" value="Condensation_dom"/>
</dbReference>
<keyword evidence="4" id="KW-0597">Phosphoprotein</keyword>
<protein>
    <submittedName>
        <fullName evidence="8">Nonribosomal peptide synthetase DhbF</fullName>
    </submittedName>
</protein>
<dbReference type="Gene3D" id="3.30.300.30">
    <property type="match status" value="2"/>
</dbReference>
<feature type="domain" description="Carrier" evidence="7">
    <location>
        <begin position="530"/>
        <end position="605"/>
    </location>
</feature>
<evidence type="ECO:0000256" key="2">
    <source>
        <dbReference type="ARBA" id="ARBA00006432"/>
    </source>
</evidence>
<dbReference type="OrthoDB" id="3671989at2"/>
<dbReference type="GO" id="GO:0016874">
    <property type="term" value="F:ligase activity"/>
    <property type="evidence" value="ECO:0007669"/>
    <property type="project" value="UniProtKB-KW"/>
</dbReference>
<evidence type="ECO:0000256" key="5">
    <source>
        <dbReference type="ARBA" id="ARBA00022598"/>
    </source>
</evidence>
<dbReference type="Gene3D" id="1.10.1200.10">
    <property type="entry name" value="ACP-like"/>
    <property type="match status" value="1"/>
</dbReference>
<feature type="region of interest" description="Disordered" evidence="6">
    <location>
        <begin position="1"/>
        <end position="21"/>
    </location>
</feature>
<evidence type="ECO:0000256" key="3">
    <source>
        <dbReference type="ARBA" id="ARBA00022450"/>
    </source>
</evidence>
<dbReference type="FunFam" id="2.30.38.10:FF:000001">
    <property type="entry name" value="Non-ribosomal peptide synthetase PvdI"/>
    <property type="match status" value="2"/>
</dbReference>
<evidence type="ECO:0000256" key="1">
    <source>
        <dbReference type="ARBA" id="ARBA00001957"/>
    </source>
</evidence>
<dbReference type="GO" id="GO:0008610">
    <property type="term" value="P:lipid biosynthetic process"/>
    <property type="evidence" value="ECO:0007669"/>
    <property type="project" value="UniProtKB-ARBA"/>
</dbReference>
<keyword evidence="3" id="KW-0596">Phosphopantetheine</keyword>
<dbReference type="NCBIfam" id="TIGR01733">
    <property type="entry name" value="AA-adenyl-dom"/>
    <property type="match status" value="2"/>
</dbReference>
<dbReference type="GO" id="GO:0031177">
    <property type="term" value="F:phosphopantetheine binding"/>
    <property type="evidence" value="ECO:0007669"/>
    <property type="project" value="InterPro"/>
</dbReference>
<dbReference type="InterPro" id="IPR020806">
    <property type="entry name" value="PKS_PP-bd"/>
</dbReference>
<dbReference type="SUPFAM" id="SSF52777">
    <property type="entry name" value="CoA-dependent acyltransferases"/>
    <property type="match status" value="2"/>
</dbReference>
<dbReference type="PROSITE" id="PS50075">
    <property type="entry name" value="CARRIER"/>
    <property type="match status" value="2"/>
</dbReference>
<dbReference type="PANTHER" id="PTHR45527">
    <property type="entry name" value="NONRIBOSOMAL PEPTIDE SYNTHETASE"/>
    <property type="match status" value="1"/>
</dbReference>
<dbReference type="SMART" id="SM00823">
    <property type="entry name" value="PKS_PP"/>
    <property type="match status" value="2"/>
</dbReference>
<dbReference type="GO" id="GO:0043041">
    <property type="term" value="P:amino acid activation for nonribosomal peptide biosynthetic process"/>
    <property type="evidence" value="ECO:0007669"/>
    <property type="project" value="TreeGrafter"/>
</dbReference>
<dbReference type="InterPro" id="IPR045851">
    <property type="entry name" value="AMP-bd_C_sf"/>
</dbReference>
<feature type="domain" description="Carrier" evidence="7">
    <location>
        <begin position="1581"/>
        <end position="1656"/>
    </location>
</feature>
<dbReference type="Pfam" id="PF00501">
    <property type="entry name" value="AMP-binding"/>
    <property type="match status" value="2"/>
</dbReference>
<dbReference type="FunFam" id="3.30.559.10:FF:000012">
    <property type="entry name" value="Non-ribosomal peptide synthetase"/>
    <property type="match status" value="1"/>
</dbReference>
<dbReference type="Pfam" id="PF00975">
    <property type="entry name" value="Thioesterase"/>
    <property type="match status" value="1"/>
</dbReference>
<evidence type="ECO:0000256" key="4">
    <source>
        <dbReference type="ARBA" id="ARBA00022553"/>
    </source>
</evidence>
<reference evidence="8 9" key="1">
    <citation type="submission" date="2019-06" db="EMBL/GenBank/DDBJ databases">
        <title>Sequencing the genomes of 1000 actinobacteria strains.</title>
        <authorList>
            <person name="Klenk H.-P."/>
        </authorList>
    </citation>
    <scope>NUCLEOTIDE SEQUENCE [LARGE SCALE GENOMIC DNA]</scope>
    <source>
        <strain evidence="8 9">DSM 102200</strain>
    </source>
</reference>
<dbReference type="InterPro" id="IPR001031">
    <property type="entry name" value="Thioesterase"/>
</dbReference>
<comment type="caution">
    <text evidence="8">The sequence shown here is derived from an EMBL/GenBank/DDBJ whole genome shotgun (WGS) entry which is preliminary data.</text>
</comment>
<dbReference type="Gene3D" id="3.30.559.10">
    <property type="entry name" value="Chloramphenicol acetyltransferase-like domain"/>
    <property type="match status" value="1"/>
</dbReference>
<dbReference type="SMART" id="SM00824">
    <property type="entry name" value="PKS_TE"/>
    <property type="match status" value="1"/>
</dbReference>
<dbReference type="InterPro" id="IPR000873">
    <property type="entry name" value="AMP-dep_synth/lig_dom"/>
</dbReference>
<name>A0A543CUI1_9ACTN</name>
<evidence type="ECO:0000313" key="9">
    <source>
        <dbReference type="Proteomes" id="UP000316096"/>
    </source>
</evidence>
<dbReference type="InterPro" id="IPR009081">
    <property type="entry name" value="PP-bd_ACP"/>
</dbReference>
<dbReference type="Proteomes" id="UP000316096">
    <property type="component" value="Unassembled WGS sequence"/>
</dbReference>
<dbReference type="FunFam" id="3.40.50.980:FF:000002">
    <property type="entry name" value="Enterobactin synthetase component F"/>
    <property type="match status" value="1"/>
</dbReference>
<dbReference type="PANTHER" id="PTHR45527:SF1">
    <property type="entry name" value="FATTY ACID SYNTHASE"/>
    <property type="match status" value="1"/>
</dbReference>
<dbReference type="SUPFAM" id="SSF56801">
    <property type="entry name" value="Acetyl-CoA synthetase-like"/>
    <property type="match status" value="2"/>
</dbReference>
<dbReference type="Gene3D" id="3.40.50.1820">
    <property type="entry name" value="alpha/beta hydrolase"/>
    <property type="match status" value="1"/>
</dbReference>
<gene>
    <name evidence="8" type="ORF">FB559_6485</name>
</gene>
<dbReference type="CDD" id="cd19540">
    <property type="entry name" value="LCL_NRPS-like"/>
    <property type="match status" value="1"/>
</dbReference>
<dbReference type="GO" id="GO:0044550">
    <property type="term" value="P:secondary metabolite biosynthetic process"/>
    <property type="evidence" value="ECO:0007669"/>
    <property type="project" value="UniProtKB-ARBA"/>
</dbReference>
<evidence type="ECO:0000313" key="8">
    <source>
        <dbReference type="EMBL" id="TQM00763.1"/>
    </source>
</evidence>
<dbReference type="SUPFAM" id="SSF53474">
    <property type="entry name" value="alpha/beta-Hydrolases"/>
    <property type="match status" value="1"/>
</dbReference>
<dbReference type="InterPro" id="IPR023213">
    <property type="entry name" value="CAT-like_dom_sf"/>
</dbReference>
<dbReference type="InterPro" id="IPR036736">
    <property type="entry name" value="ACP-like_sf"/>
</dbReference>
<dbReference type="FunFam" id="3.30.559.30:FF:000001">
    <property type="entry name" value="Non-ribosomal peptide synthetase"/>
    <property type="match status" value="1"/>
</dbReference>